<evidence type="ECO:0000256" key="4">
    <source>
        <dbReference type="ARBA" id="ARBA00022833"/>
    </source>
</evidence>
<evidence type="ECO:0000256" key="3">
    <source>
        <dbReference type="ARBA" id="ARBA00022801"/>
    </source>
</evidence>
<dbReference type="Gene3D" id="2.30.40.10">
    <property type="entry name" value="Urease, subunit C, domain 1"/>
    <property type="match status" value="1"/>
</dbReference>
<dbReference type="OrthoDB" id="9807210at2"/>
<dbReference type="InterPro" id="IPR006680">
    <property type="entry name" value="Amidohydro-rel"/>
</dbReference>
<gene>
    <name evidence="6" type="ORF">FHP91_14615</name>
</gene>
<dbReference type="GO" id="GO:0016814">
    <property type="term" value="F:hydrolase activity, acting on carbon-nitrogen (but not peptide) bonds, in cyclic amidines"/>
    <property type="evidence" value="ECO:0007669"/>
    <property type="project" value="UniProtKB-ARBA"/>
</dbReference>
<keyword evidence="7" id="KW-1185">Reference proteome</keyword>
<evidence type="ECO:0000256" key="1">
    <source>
        <dbReference type="ARBA" id="ARBA00006745"/>
    </source>
</evidence>
<dbReference type="EMBL" id="VMNK01000015">
    <property type="protein sequence ID" value="TVO53038.1"/>
    <property type="molecule type" value="Genomic_DNA"/>
</dbReference>
<keyword evidence="4" id="KW-0862">Zinc</keyword>
<dbReference type="CDD" id="cd01298">
    <property type="entry name" value="ATZ_TRZ_like"/>
    <property type="match status" value="1"/>
</dbReference>
<evidence type="ECO:0000313" key="7">
    <source>
        <dbReference type="Proteomes" id="UP000319502"/>
    </source>
</evidence>
<dbReference type="GO" id="GO:0046872">
    <property type="term" value="F:metal ion binding"/>
    <property type="evidence" value="ECO:0007669"/>
    <property type="project" value="UniProtKB-KW"/>
</dbReference>
<keyword evidence="2" id="KW-0479">Metal-binding</keyword>
<dbReference type="Gene3D" id="3.20.20.140">
    <property type="entry name" value="Metal-dependent hydrolases"/>
    <property type="match status" value="1"/>
</dbReference>
<dbReference type="AlphaFoldDB" id="A0A557QJF3"/>
<reference evidence="6 7" key="1">
    <citation type="submission" date="2019-07" db="EMBL/GenBank/DDBJ databases">
        <title>The pathways for chlorine oxyanion respiration interact through the shared metabolite chlorate.</title>
        <authorList>
            <person name="Barnum T.P."/>
            <person name="Cheng Y."/>
            <person name="Hill K.A."/>
            <person name="Lucas L.N."/>
            <person name="Carlson H.K."/>
            <person name="Coates J.D."/>
        </authorList>
    </citation>
    <scope>NUCLEOTIDE SEQUENCE [LARGE SCALE GENOMIC DNA]</scope>
    <source>
        <strain evidence="6 7">SFB-3</strain>
    </source>
</reference>
<accession>A0A557QJF3</accession>
<dbReference type="Pfam" id="PF01979">
    <property type="entry name" value="Amidohydro_1"/>
    <property type="match status" value="1"/>
</dbReference>
<evidence type="ECO:0000259" key="5">
    <source>
        <dbReference type="Pfam" id="PF01979"/>
    </source>
</evidence>
<keyword evidence="3 6" id="KW-0378">Hydrolase</keyword>
<dbReference type="InterPro" id="IPR050287">
    <property type="entry name" value="MTA/SAH_deaminase"/>
</dbReference>
<proteinExistence type="inferred from homology"/>
<name>A0A557QJF3_9RHOO</name>
<dbReference type="Proteomes" id="UP000319502">
    <property type="component" value="Unassembled WGS sequence"/>
</dbReference>
<dbReference type="SUPFAM" id="SSF51338">
    <property type="entry name" value="Composite domain of metallo-dependent hydrolases"/>
    <property type="match status" value="1"/>
</dbReference>
<protein>
    <submittedName>
        <fullName evidence="6">TRZ/ATZ family hydrolase</fullName>
    </submittedName>
</protein>
<dbReference type="PANTHER" id="PTHR43794:SF11">
    <property type="entry name" value="AMIDOHYDROLASE-RELATED DOMAIN-CONTAINING PROTEIN"/>
    <property type="match status" value="1"/>
</dbReference>
<dbReference type="GO" id="GO:0019239">
    <property type="term" value="F:deaminase activity"/>
    <property type="evidence" value="ECO:0007669"/>
    <property type="project" value="UniProtKB-ARBA"/>
</dbReference>
<dbReference type="InterPro" id="IPR032466">
    <property type="entry name" value="Metal_Hydrolase"/>
</dbReference>
<comment type="similarity">
    <text evidence="1">Belongs to the metallo-dependent hydrolases superfamily. ATZ/TRZ family.</text>
</comment>
<evidence type="ECO:0000313" key="6">
    <source>
        <dbReference type="EMBL" id="TVO53038.1"/>
    </source>
</evidence>
<dbReference type="PANTHER" id="PTHR43794">
    <property type="entry name" value="AMINOHYDROLASE SSNA-RELATED"/>
    <property type="match status" value="1"/>
</dbReference>
<feature type="domain" description="Amidohydrolase-related" evidence="5">
    <location>
        <begin position="61"/>
        <end position="409"/>
    </location>
</feature>
<dbReference type="FunFam" id="3.20.20.140:FF:000014">
    <property type="entry name" value="5-methylthioadenosine/S-adenosylhomocysteine deaminase"/>
    <property type="match status" value="1"/>
</dbReference>
<dbReference type="SUPFAM" id="SSF51556">
    <property type="entry name" value="Metallo-dependent hydrolases"/>
    <property type="match status" value="1"/>
</dbReference>
<dbReference type="RefSeq" id="WP_144310297.1">
    <property type="nucleotide sequence ID" value="NZ_VMNK01000015.1"/>
</dbReference>
<sequence>MSEQVDLLISARWVIPVDATDATLEHHSIAIHKGRIVAVLPSNIARERYHATTETRLPDHVLIPGLINLHTHAAMTLMRGIADDLPLMTWLQTAIWPTEAQHVSPAFVRDGTLLAAAEMLRGGITTCNEMYFYPDAAAASFDALGMRCVIGITAIDFPTSYAASADEYLSKGLAARDAWRGNPLVRFALAPHAPYTVSDTTFSRIVSLSNELDLPIHIHIHETAQEIEDSLKQYGERPLERLARLGLVESQLIGVHAVHLTPSEIETLARHGCALAHCPTSNMKLASGIAPVAAALAHGIPIGLGTDGAASNNRLDIFQEMRMAALLAKVSTQDAAAIPAKTALRMATQHGAKALGLENDIGSIEVGKWADLCAVDLSPFETQPCFDPASHLVYCAGREHVSDVWIAGQARVSNKQVLQKADNELLGVARVWQNKVGSRFD</sequence>
<dbReference type="NCBIfam" id="NF006549">
    <property type="entry name" value="PRK09045.1"/>
    <property type="match status" value="1"/>
</dbReference>
<organism evidence="6 7">
    <name type="scientific">Denitromonas halophila</name>
    <dbReference type="NCBI Taxonomy" id="1629404"/>
    <lineage>
        <taxon>Bacteria</taxon>
        <taxon>Pseudomonadati</taxon>
        <taxon>Pseudomonadota</taxon>
        <taxon>Betaproteobacteria</taxon>
        <taxon>Rhodocyclales</taxon>
        <taxon>Zoogloeaceae</taxon>
        <taxon>Denitromonas</taxon>
    </lineage>
</organism>
<evidence type="ECO:0000256" key="2">
    <source>
        <dbReference type="ARBA" id="ARBA00022723"/>
    </source>
</evidence>
<comment type="caution">
    <text evidence="6">The sequence shown here is derived from an EMBL/GenBank/DDBJ whole genome shotgun (WGS) entry which is preliminary data.</text>
</comment>
<dbReference type="InterPro" id="IPR011059">
    <property type="entry name" value="Metal-dep_hydrolase_composite"/>
</dbReference>